<dbReference type="InterPro" id="IPR041457">
    <property type="entry name" value="CxC2_KDZ-assoc"/>
</dbReference>
<keyword evidence="3" id="KW-1185">Reference proteome</keyword>
<proteinExistence type="predicted"/>
<evidence type="ECO:0000313" key="3">
    <source>
        <dbReference type="Proteomes" id="UP000054279"/>
    </source>
</evidence>
<dbReference type="Proteomes" id="UP000054279">
    <property type="component" value="Unassembled WGS sequence"/>
</dbReference>
<gene>
    <name evidence="2" type="ORF">M422DRAFT_189725</name>
</gene>
<sequence>MLECPEEASPICGKKACSSPGRYECADCDNPTLFCKDCLVESHRWLPLHRPMKWNGTYYQKESFSNLGLVWYFGHGGIPCPYVYDGRGIQELTVLDLNGIHKVSVGYCQCAKGPEIAEQIFLVKLFPATVLRPQTAFSFRALKLFHMVHLTAHTKAWDFIGTMHRLTDCLDIKALHVSILRNLFKADD</sequence>
<dbReference type="HOGENOM" id="CLU_003703_1_2_1"/>
<name>A0A0C9TGC8_SPHS4</name>
<feature type="domain" description="CxC2-like cysteine cluster KDZ transposase-associated" evidence="1">
    <location>
        <begin position="65"/>
        <end position="169"/>
    </location>
</feature>
<dbReference type="AlphaFoldDB" id="A0A0C9TGC8"/>
<dbReference type="EMBL" id="KN837305">
    <property type="protein sequence ID" value="KIJ28453.1"/>
    <property type="molecule type" value="Genomic_DNA"/>
</dbReference>
<reference evidence="2 3" key="1">
    <citation type="submission" date="2014-06" db="EMBL/GenBank/DDBJ databases">
        <title>Evolutionary Origins and Diversification of the Mycorrhizal Mutualists.</title>
        <authorList>
            <consortium name="DOE Joint Genome Institute"/>
            <consortium name="Mycorrhizal Genomics Consortium"/>
            <person name="Kohler A."/>
            <person name="Kuo A."/>
            <person name="Nagy L.G."/>
            <person name="Floudas D."/>
            <person name="Copeland A."/>
            <person name="Barry K.W."/>
            <person name="Cichocki N."/>
            <person name="Veneault-Fourrey C."/>
            <person name="LaButti K."/>
            <person name="Lindquist E.A."/>
            <person name="Lipzen A."/>
            <person name="Lundell T."/>
            <person name="Morin E."/>
            <person name="Murat C."/>
            <person name="Riley R."/>
            <person name="Ohm R."/>
            <person name="Sun H."/>
            <person name="Tunlid A."/>
            <person name="Henrissat B."/>
            <person name="Grigoriev I.V."/>
            <person name="Hibbett D.S."/>
            <person name="Martin F."/>
        </authorList>
    </citation>
    <scope>NUCLEOTIDE SEQUENCE [LARGE SCALE GENOMIC DNA]</scope>
    <source>
        <strain evidence="2 3">SS14</strain>
    </source>
</reference>
<dbReference type="OrthoDB" id="2682806at2759"/>
<evidence type="ECO:0000259" key="1">
    <source>
        <dbReference type="Pfam" id="PF18803"/>
    </source>
</evidence>
<evidence type="ECO:0000313" key="2">
    <source>
        <dbReference type="EMBL" id="KIJ28453.1"/>
    </source>
</evidence>
<dbReference type="Pfam" id="PF18803">
    <property type="entry name" value="CxC2"/>
    <property type="match status" value="1"/>
</dbReference>
<organism evidence="2 3">
    <name type="scientific">Sphaerobolus stellatus (strain SS14)</name>
    <dbReference type="NCBI Taxonomy" id="990650"/>
    <lineage>
        <taxon>Eukaryota</taxon>
        <taxon>Fungi</taxon>
        <taxon>Dikarya</taxon>
        <taxon>Basidiomycota</taxon>
        <taxon>Agaricomycotina</taxon>
        <taxon>Agaricomycetes</taxon>
        <taxon>Phallomycetidae</taxon>
        <taxon>Geastrales</taxon>
        <taxon>Sphaerobolaceae</taxon>
        <taxon>Sphaerobolus</taxon>
    </lineage>
</organism>
<protein>
    <recommendedName>
        <fullName evidence="1">CxC2-like cysteine cluster KDZ transposase-associated domain-containing protein</fullName>
    </recommendedName>
</protein>
<accession>A0A0C9TGC8</accession>